<evidence type="ECO:0000256" key="1">
    <source>
        <dbReference type="SAM" id="MobiDB-lite"/>
    </source>
</evidence>
<reference evidence="2 3" key="1">
    <citation type="submission" date="2019-08" db="EMBL/GenBank/DDBJ databases">
        <title>Whole genome of Aphis craccivora.</title>
        <authorList>
            <person name="Voronova N.V."/>
            <person name="Shulinski R.S."/>
            <person name="Bandarenka Y.V."/>
            <person name="Zhorov D.G."/>
            <person name="Warner D."/>
        </authorList>
    </citation>
    <scope>NUCLEOTIDE SEQUENCE [LARGE SCALE GENOMIC DNA]</scope>
    <source>
        <strain evidence="2">180601</strain>
        <tissue evidence="2">Whole Body</tissue>
    </source>
</reference>
<keyword evidence="3" id="KW-1185">Reference proteome</keyword>
<evidence type="ECO:0000313" key="2">
    <source>
        <dbReference type="EMBL" id="KAF0770123.1"/>
    </source>
</evidence>
<evidence type="ECO:0000313" key="3">
    <source>
        <dbReference type="Proteomes" id="UP000478052"/>
    </source>
</evidence>
<dbReference type="AlphaFoldDB" id="A0A6G0ZH13"/>
<accession>A0A6G0ZH13</accession>
<protein>
    <submittedName>
        <fullName evidence="2">Uncharacterized protein</fullName>
    </submittedName>
</protein>
<feature type="compositionally biased region" description="Pro residues" evidence="1">
    <location>
        <begin position="25"/>
        <end position="46"/>
    </location>
</feature>
<dbReference type="EMBL" id="VUJU01000481">
    <property type="protein sequence ID" value="KAF0770123.1"/>
    <property type="molecule type" value="Genomic_DNA"/>
</dbReference>
<organism evidence="2 3">
    <name type="scientific">Aphis craccivora</name>
    <name type="common">Cowpea aphid</name>
    <dbReference type="NCBI Taxonomy" id="307492"/>
    <lineage>
        <taxon>Eukaryota</taxon>
        <taxon>Metazoa</taxon>
        <taxon>Ecdysozoa</taxon>
        <taxon>Arthropoda</taxon>
        <taxon>Hexapoda</taxon>
        <taxon>Insecta</taxon>
        <taxon>Pterygota</taxon>
        <taxon>Neoptera</taxon>
        <taxon>Paraneoptera</taxon>
        <taxon>Hemiptera</taxon>
        <taxon>Sternorrhyncha</taxon>
        <taxon>Aphidomorpha</taxon>
        <taxon>Aphidoidea</taxon>
        <taxon>Aphididae</taxon>
        <taxon>Aphidini</taxon>
        <taxon>Aphis</taxon>
        <taxon>Aphis</taxon>
    </lineage>
</organism>
<dbReference type="Proteomes" id="UP000478052">
    <property type="component" value="Unassembled WGS sequence"/>
</dbReference>
<sequence length="237" mass="25980">MVCVQKKRVWSRWGREQLRSAAACWPPPPPPDSRTSLPPTPSPPTPNRSRQRLPVEPSLTAAVAPLPPARRTRPAADDRVRFLCAARYRAPPLVWLSPPHLFKVAAAATAQMIILLSSCVCVCVYDVLLRCLASRVFEELAAAADVDLTLATRSTPSDTEILVLRFSTAKQRTNTRNALTPPLTIKTLIHAALPIVHVCVISSLSGCLPFVLVGCWSPPVFECYKPVAHGVLLQDIW</sequence>
<proteinExistence type="predicted"/>
<feature type="region of interest" description="Disordered" evidence="1">
    <location>
        <begin position="21"/>
        <end position="54"/>
    </location>
</feature>
<name>A0A6G0ZH13_APHCR</name>
<gene>
    <name evidence="2" type="ORF">FWK35_00001515</name>
</gene>
<comment type="caution">
    <text evidence="2">The sequence shown here is derived from an EMBL/GenBank/DDBJ whole genome shotgun (WGS) entry which is preliminary data.</text>
</comment>